<accession>A0ABU4FXY4</accession>
<dbReference type="EMBL" id="JAUBDH010000002">
    <property type="protein sequence ID" value="MDW0108970.1"/>
    <property type="molecule type" value="Genomic_DNA"/>
</dbReference>
<feature type="transmembrane region" description="Helical" evidence="1">
    <location>
        <begin position="111"/>
        <end position="135"/>
    </location>
</feature>
<evidence type="ECO:0000256" key="1">
    <source>
        <dbReference type="SAM" id="Phobius"/>
    </source>
</evidence>
<protein>
    <recommendedName>
        <fullName evidence="4">DUF1700 domain-containing protein</fullName>
    </recommendedName>
</protein>
<keyword evidence="3" id="KW-1185">Reference proteome</keyword>
<keyword evidence="1" id="KW-0812">Transmembrane</keyword>
<sequence length="185" mass="21381">MNSQRKRIIISEIQYWKKNKLLPEHYCDFLITLYAQGEIEEAENLKNEKGILESGRSKDVRKMIVYTFLTIAFSSMLIMFNEYPVIIIGAASLFVLILLVKLMLTKEFQKAVIPFTYIITAFMLLGISLKVWFTFFEGENMMLFGILMLNSILWLFAGRLLQLLYFTISGAAGLLLIIGFLLMSY</sequence>
<keyword evidence="1" id="KW-1133">Transmembrane helix</keyword>
<keyword evidence="1" id="KW-0472">Membrane</keyword>
<dbReference type="Proteomes" id="UP001280629">
    <property type="component" value="Unassembled WGS sequence"/>
</dbReference>
<organism evidence="2 3">
    <name type="scientific">Sporosarcina aquimarina</name>
    <dbReference type="NCBI Taxonomy" id="114975"/>
    <lineage>
        <taxon>Bacteria</taxon>
        <taxon>Bacillati</taxon>
        <taxon>Bacillota</taxon>
        <taxon>Bacilli</taxon>
        <taxon>Bacillales</taxon>
        <taxon>Caryophanaceae</taxon>
        <taxon>Sporosarcina</taxon>
    </lineage>
</organism>
<proteinExistence type="predicted"/>
<gene>
    <name evidence="2" type="ORF">QT716_02780</name>
</gene>
<evidence type="ECO:0000313" key="3">
    <source>
        <dbReference type="Proteomes" id="UP001280629"/>
    </source>
</evidence>
<evidence type="ECO:0000313" key="2">
    <source>
        <dbReference type="EMBL" id="MDW0108970.1"/>
    </source>
</evidence>
<name>A0ABU4FXY4_9BACL</name>
<feature type="transmembrane region" description="Helical" evidence="1">
    <location>
        <begin position="63"/>
        <end position="80"/>
    </location>
</feature>
<feature type="transmembrane region" description="Helical" evidence="1">
    <location>
        <begin position="164"/>
        <end position="183"/>
    </location>
</feature>
<dbReference type="RefSeq" id="WP_317934322.1">
    <property type="nucleotide sequence ID" value="NZ_JAUBDH010000002.1"/>
</dbReference>
<feature type="transmembrane region" description="Helical" evidence="1">
    <location>
        <begin position="86"/>
        <end position="104"/>
    </location>
</feature>
<feature type="transmembrane region" description="Helical" evidence="1">
    <location>
        <begin position="141"/>
        <end position="157"/>
    </location>
</feature>
<reference evidence="2 3" key="1">
    <citation type="submission" date="2023-06" db="EMBL/GenBank/DDBJ databases">
        <title>Sporosarcina sp. nov., isolated from Korean traditional fermented seafood 'Jeotgal'.</title>
        <authorList>
            <person name="Yang A.-I."/>
            <person name="Shin N.-R."/>
        </authorList>
    </citation>
    <scope>NUCLEOTIDE SEQUENCE [LARGE SCALE GENOMIC DNA]</scope>
    <source>
        <strain evidence="2 3">KCTC3840</strain>
    </source>
</reference>
<comment type="caution">
    <text evidence="2">The sequence shown here is derived from an EMBL/GenBank/DDBJ whole genome shotgun (WGS) entry which is preliminary data.</text>
</comment>
<evidence type="ECO:0008006" key="4">
    <source>
        <dbReference type="Google" id="ProtNLM"/>
    </source>
</evidence>